<reference evidence="1 2" key="1">
    <citation type="journal article" date="2014" name="Agronomy (Basel)">
        <title>A Draft Genome Sequence for Ensete ventricosum, the Drought-Tolerant Tree Against Hunger.</title>
        <authorList>
            <person name="Harrison J."/>
            <person name="Moore K.A."/>
            <person name="Paszkiewicz K."/>
            <person name="Jones T."/>
            <person name="Grant M."/>
            <person name="Ambacheew D."/>
            <person name="Muzemil S."/>
            <person name="Studholme D.J."/>
        </authorList>
    </citation>
    <scope>NUCLEOTIDE SEQUENCE [LARGE SCALE GENOMIC DNA]</scope>
</reference>
<name>A0A427AQL3_ENSVE</name>
<protein>
    <submittedName>
        <fullName evidence="1">Uncharacterized protein</fullName>
    </submittedName>
</protein>
<organism evidence="1 2">
    <name type="scientific">Ensete ventricosum</name>
    <name type="common">Abyssinian banana</name>
    <name type="synonym">Musa ensete</name>
    <dbReference type="NCBI Taxonomy" id="4639"/>
    <lineage>
        <taxon>Eukaryota</taxon>
        <taxon>Viridiplantae</taxon>
        <taxon>Streptophyta</taxon>
        <taxon>Embryophyta</taxon>
        <taxon>Tracheophyta</taxon>
        <taxon>Spermatophyta</taxon>
        <taxon>Magnoliopsida</taxon>
        <taxon>Liliopsida</taxon>
        <taxon>Zingiberales</taxon>
        <taxon>Musaceae</taxon>
        <taxon>Ensete</taxon>
    </lineage>
</organism>
<feature type="non-terminal residue" evidence="1">
    <location>
        <position position="1"/>
    </location>
</feature>
<evidence type="ECO:0000313" key="1">
    <source>
        <dbReference type="EMBL" id="RRT78532.1"/>
    </source>
</evidence>
<dbReference type="AlphaFoldDB" id="A0A427AQL3"/>
<dbReference type="EMBL" id="AMZH03001652">
    <property type="protein sequence ID" value="RRT78532.1"/>
    <property type="molecule type" value="Genomic_DNA"/>
</dbReference>
<sequence>FLCIAATICSSSYFPNIRVVFFLFLGLKDIRLCLMNDAMWLFSLPMPHLSFHPSPVCKSCHEKVCWFV</sequence>
<accession>A0A427AQL3</accession>
<dbReference type="Proteomes" id="UP000287651">
    <property type="component" value="Unassembled WGS sequence"/>
</dbReference>
<evidence type="ECO:0000313" key="2">
    <source>
        <dbReference type="Proteomes" id="UP000287651"/>
    </source>
</evidence>
<comment type="caution">
    <text evidence="1">The sequence shown here is derived from an EMBL/GenBank/DDBJ whole genome shotgun (WGS) entry which is preliminary data.</text>
</comment>
<proteinExistence type="predicted"/>
<gene>
    <name evidence="1" type="ORF">B296_00013147</name>
</gene>